<feature type="region of interest" description="Disordered" evidence="7">
    <location>
        <begin position="532"/>
        <end position="590"/>
    </location>
</feature>
<keyword evidence="9" id="KW-1185">Reference proteome</keyword>
<dbReference type="Proteomes" id="UP000887540">
    <property type="component" value="Unplaced"/>
</dbReference>
<feature type="domain" description="SURP motif" evidence="8">
    <location>
        <begin position="212"/>
        <end position="255"/>
    </location>
</feature>
<feature type="compositionally biased region" description="Basic residues" evidence="7">
    <location>
        <begin position="757"/>
        <end position="770"/>
    </location>
</feature>
<dbReference type="WBParaSite" id="ACRNAN_scaffold435.g22967.t2">
    <property type="protein sequence ID" value="ACRNAN_scaffold435.g22967.t2"/>
    <property type="gene ID" value="ACRNAN_scaffold435.g22967"/>
</dbReference>
<feature type="compositionally biased region" description="Basic residues" evidence="7">
    <location>
        <begin position="730"/>
        <end position="747"/>
    </location>
</feature>
<keyword evidence="6" id="KW-0508">mRNA splicing</keyword>
<evidence type="ECO:0000259" key="8">
    <source>
        <dbReference type="PROSITE" id="PS50128"/>
    </source>
</evidence>
<keyword evidence="4" id="KW-0805">Transcription regulation</keyword>
<evidence type="ECO:0000256" key="1">
    <source>
        <dbReference type="ARBA" id="ARBA00022664"/>
    </source>
</evidence>
<dbReference type="PANTHER" id="PTHR13161:SF15">
    <property type="entry name" value="SPLICING FACTOR, SUPPRESSOR OF WHITE-APRICOT HOMOLOG"/>
    <property type="match status" value="1"/>
</dbReference>
<evidence type="ECO:0000256" key="4">
    <source>
        <dbReference type="ARBA" id="ARBA00023015"/>
    </source>
</evidence>
<keyword evidence="2" id="KW-0677">Repeat</keyword>
<keyword evidence="1" id="KW-0507">mRNA processing</keyword>
<dbReference type="SUPFAM" id="SSF109905">
    <property type="entry name" value="Surp module (SWAP domain)"/>
    <property type="match status" value="2"/>
</dbReference>
<dbReference type="PANTHER" id="PTHR13161">
    <property type="entry name" value="SPLICING FACTOR SUPPRESSOR OF WHITE APRICOT"/>
    <property type="match status" value="1"/>
</dbReference>
<dbReference type="GO" id="GO:0003723">
    <property type="term" value="F:RNA binding"/>
    <property type="evidence" value="ECO:0007669"/>
    <property type="project" value="UniProtKB-KW"/>
</dbReference>
<proteinExistence type="predicted"/>
<feature type="compositionally biased region" description="Basic residues" evidence="7">
    <location>
        <begin position="784"/>
        <end position="796"/>
    </location>
</feature>
<dbReference type="SMART" id="SM01141">
    <property type="entry name" value="DRY_EERY"/>
    <property type="match status" value="1"/>
</dbReference>
<sequence>MFKRNITTKKRSNRDEDEEDGLLVFGYASRLYPVDERTECYTNEQHLIPWHGDENLKIDRYNRFVCCLDERHIEKALQLQFCGSHTSKMHLLILQSYDGRLYLNDLSEFYEKNKNGESLEEICPTEQMEEEMCDEERYRDLYADIKKIEEAAEEDRLKRTKGAAIGFSYEDSTQKIESSSSEEEVDEPYELPEGLKLPVGLERPKSLKQSTIIDKTAMFVVKQGPQMEIVIKAKQRKNAEQFGFLEFDNILNPYYKYICKLIREQKYTPVFRPLKRRPKPKKLRRLAEEKARQEREALNGGEKKPKNALEAIASMHGTDSEEGTSDEEGGYLHPLLMGGGKAKLEDRASSASQMGPMPRPAKVKTPEPDLLSMIKRDYQLGKSNDVYSNLFKSLSDFLPKKEVPETKEVPPEEPEPATSTSADHCLIFETNEEAIRSYNEWHMSFYGRNSPFHPGPPPVVTPPPPSYLRAVQAAATYVAQHGPTSEQVLLDHNGGEIEFMLPTSRYYSFYQAQVRFHHWQVLKQVYEYQQKFESRNETQTPSPSRSDSAQPPDSGKKRRDRRRLDQNKTKVELEEPKVVDPTRNTASPHEEISKFLQDAETVPQTSMNPVESDMQNERKERARLFMEKILKDKLAAKNKSEVMGKEVKIEEKTERAYSEEHDDHSTKEYESATVIRESQKQPLMEKATVYKEIKQDTISNLINKTIEKALPSLTSMVPKEDEKKEEKRDKKEKKEKHSKKHHRRRSRSPSSDVHRDRDRKRRRQKSRSRSRSSESSHSSYRYSRSSRRRSTSRSRR</sequence>
<feature type="compositionally biased region" description="Low complexity" evidence="7">
    <location>
        <begin position="773"/>
        <end position="783"/>
    </location>
</feature>
<feature type="compositionally biased region" description="Basic and acidic residues" evidence="7">
    <location>
        <begin position="652"/>
        <end position="670"/>
    </location>
</feature>
<dbReference type="Pfam" id="PF09750">
    <property type="entry name" value="DRY_EERY"/>
    <property type="match status" value="2"/>
</dbReference>
<dbReference type="AlphaFoldDB" id="A0A914DVJ2"/>
<keyword evidence="3" id="KW-0694">RNA-binding</keyword>
<evidence type="ECO:0000313" key="10">
    <source>
        <dbReference type="WBParaSite" id="ACRNAN_scaffold435.g22967.t2"/>
    </source>
</evidence>
<evidence type="ECO:0000313" key="9">
    <source>
        <dbReference type="Proteomes" id="UP000887540"/>
    </source>
</evidence>
<feature type="region of interest" description="Disordered" evidence="7">
    <location>
        <begin position="652"/>
        <end position="673"/>
    </location>
</feature>
<feature type="compositionally biased region" description="Basic and acidic residues" evidence="7">
    <location>
        <begin position="562"/>
        <end position="580"/>
    </location>
</feature>
<feature type="region of interest" description="Disordered" evidence="7">
    <location>
        <begin position="707"/>
        <end position="796"/>
    </location>
</feature>
<evidence type="ECO:0000256" key="2">
    <source>
        <dbReference type="ARBA" id="ARBA00022737"/>
    </source>
</evidence>
<evidence type="ECO:0000256" key="3">
    <source>
        <dbReference type="ARBA" id="ARBA00022884"/>
    </source>
</evidence>
<evidence type="ECO:0000256" key="6">
    <source>
        <dbReference type="ARBA" id="ARBA00023187"/>
    </source>
</evidence>
<dbReference type="InterPro" id="IPR040397">
    <property type="entry name" value="SWAP"/>
</dbReference>
<keyword evidence="5" id="KW-0804">Transcription</keyword>
<dbReference type="InterPro" id="IPR000061">
    <property type="entry name" value="Surp"/>
</dbReference>
<evidence type="ECO:0000256" key="5">
    <source>
        <dbReference type="ARBA" id="ARBA00023163"/>
    </source>
</evidence>
<dbReference type="GO" id="GO:0000395">
    <property type="term" value="P:mRNA 5'-splice site recognition"/>
    <property type="evidence" value="ECO:0007669"/>
    <property type="project" value="TreeGrafter"/>
</dbReference>
<feature type="compositionally biased region" description="Basic and acidic residues" evidence="7">
    <location>
        <begin position="285"/>
        <end position="306"/>
    </location>
</feature>
<organism evidence="9 10">
    <name type="scientific">Acrobeloides nanus</name>
    <dbReference type="NCBI Taxonomy" id="290746"/>
    <lineage>
        <taxon>Eukaryota</taxon>
        <taxon>Metazoa</taxon>
        <taxon>Ecdysozoa</taxon>
        <taxon>Nematoda</taxon>
        <taxon>Chromadorea</taxon>
        <taxon>Rhabditida</taxon>
        <taxon>Tylenchina</taxon>
        <taxon>Cephalobomorpha</taxon>
        <taxon>Cephaloboidea</taxon>
        <taxon>Cephalobidae</taxon>
        <taxon>Acrobeloides</taxon>
    </lineage>
</organism>
<dbReference type="InterPro" id="IPR019147">
    <property type="entry name" value="SWAP_N_domain"/>
</dbReference>
<dbReference type="Gene3D" id="1.10.10.790">
    <property type="entry name" value="Surp module"/>
    <property type="match status" value="2"/>
</dbReference>
<accession>A0A914DVJ2</accession>
<feature type="domain" description="SURP motif" evidence="8">
    <location>
        <begin position="470"/>
        <end position="510"/>
    </location>
</feature>
<feature type="compositionally biased region" description="Basic and acidic residues" evidence="7">
    <location>
        <begin position="718"/>
        <end position="729"/>
    </location>
</feature>
<name>A0A914DVJ2_9BILA</name>
<feature type="compositionally biased region" description="Polar residues" evidence="7">
    <location>
        <begin position="537"/>
        <end position="551"/>
    </location>
</feature>
<protein>
    <submittedName>
        <fullName evidence="10">SURP motif domain-containing protein</fullName>
    </submittedName>
</protein>
<dbReference type="Pfam" id="PF01805">
    <property type="entry name" value="Surp"/>
    <property type="match status" value="1"/>
</dbReference>
<dbReference type="PROSITE" id="PS50128">
    <property type="entry name" value="SURP"/>
    <property type="match status" value="2"/>
</dbReference>
<reference evidence="10" key="1">
    <citation type="submission" date="2022-11" db="UniProtKB">
        <authorList>
            <consortium name="WormBaseParasite"/>
        </authorList>
    </citation>
    <scope>IDENTIFICATION</scope>
</reference>
<dbReference type="InterPro" id="IPR035967">
    <property type="entry name" value="SWAP/Surp_sf"/>
</dbReference>
<evidence type="ECO:0000256" key="7">
    <source>
        <dbReference type="SAM" id="MobiDB-lite"/>
    </source>
</evidence>
<feature type="region of interest" description="Disordered" evidence="7">
    <location>
        <begin position="277"/>
        <end position="306"/>
    </location>
</feature>
<dbReference type="SMART" id="SM00648">
    <property type="entry name" value="SWAP"/>
    <property type="match status" value="2"/>
</dbReference>